<dbReference type="Proteomes" id="UP000006691">
    <property type="component" value="Chromosome"/>
</dbReference>
<dbReference type="KEGG" id="siv:SSIL_1610"/>
<dbReference type="RefSeq" id="WP_014823420.1">
    <property type="nucleotide sequence ID" value="NC_018065.1"/>
</dbReference>
<reference evidence="2" key="1">
    <citation type="submission" date="2011-04" db="EMBL/GenBank/DDBJ databases">
        <title>Genome sequence of Solibacillus silvestris StLB046.</title>
        <authorList>
            <person name="Morohoshi T."/>
            <person name="Someya N."/>
            <person name="Ikeda T."/>
        </authorList>
    </citation>
    <scope>NUCLEOTIDE SEQUENCE [LARGE SCALE GENOMIC DNA]</scope>
    <source>
        <strain evidence="2">StLB046</strain>
    </source>
</reference>
<dbReference type="InterPro" id="IPR011990">
    <property type="entry name" value="TPR-like_helical_dom_sf"/>
</dbReference>
<dbReference type="HOGENOM" id="CLU_602436_0_0_9"/>
<name>F2F7U0_SOLSS</name>
<accession>F2F7U0</accession>
<proteinExistence type="predicted"/>
<reference evidence="1 2" key="2">
    <citation type="journal article" date="2012" name="J. Biosci. Bioeng.">
        <title>Complete genome sequence and characterization of the N-acylhomoserine lactone-degrading gene of the potato leaf-associated Solibacillus silvestris.</title>
        <authorList>
            <person name="Morohoshi T."/>
            <person name="Tominaga Y."/>
            <person name="Someya N."/>
            <person name="Ikeda T."/>
        </authorList>
    </citation>
    <scope>NUCLEOTIDE SEQUENCE [LARGE SCALE GENOMIC DNA]</scope>
    <source>
        <strain evidence="1 2">StLB046</strain>
    </source>
</reference>
<dbReference type="PATRIC" id="fig|1002809.3.peg.1626"/>
<evidence type="ECO:0000313" key="2">
    <source>
        <dbReference type="Proteomes" id="UP000006691"/>
    </source>
</evidence>
<dbReference type="SUPFAM" id="SSF48452">
    <property type="entry name" value="TPR-like"/>
    <property type="match status" value="1"/>
</dbReference>
<gene>
    <name evidence="1" type="ordered locus">SSIL_1610</name>
</gene>
<dbReference type="eggNOG" id="COG0457">
    <property type="taxonomic scope" value="Bacteria"/>
</dbReference>
<protein>
    <submittedName>
        <fullName evidence="1">FOG: TPR repeat</fullName>
    </submittedName>
</protein>
<dbReference type="AlphaFoldDB" id="F2F7U0"/>
<keyword evidence="2" id="KW-1185">Reference proteome</keyword>
<dbReference type="EMBL" id="AP012157">
    <property type="protein sequence ID" value="BAK16033.1"/>
    <property type="molecule type" value="Genomic_DNA"/>
</dbReference>
<evidence type="ECO:0000313" key="1">
    <source>
        <dbReference type="EMBL" id="BAK16033.1"/>
    </source>
</evidence>
<organism evidence="1 2">
    <name type="scientific">Solibacillus silvestris (strain StLB046)</name>
    <name type="common">Bacillus silvestris</name>
    <dbReference type="NCBI Taxonomy" id="1002809"/>
    <lineage>
        <taxon>Bacteria</taxon>
        <taxon>Bacillati</taxon>
        <taxon>Bacillota</taxon>
        <taxon>Bacilli</taxon>
        <taxon>Bacillales</taxon>
        <taxon>Caryophanaceae</taxon>
        <taxon>Solibacillus</taxon>
    </lineage>
</organism>
<sequence length="455" mass="53840">MKILNQIEHLRNSFIELKYMEVIQFSTITLPTTLEEKRYDEALLCYEYLASAYFEIGSYRNFHAVMDDYEKLCLTYGNSENKMIYYYLYSLEHIFTKHHDESIEAAKKSLEYAHFLQNDELVVINYFNLAAQYRYINDSEKATIAIRLAEFYKQKLTSINSTIVRGYFGALYYYASTNNDVEFNRIKHGILQQLTGKHPYYEGSLLFAEAILNYNSGQRQESLKLFEQAFLQLEKQRNFVLLSVVERYLERFGLMKHFRYREEMQQLIETNKREPENIRKIRNIHDDLFFEEETTALKIKYPHVVSKESTIQYVKQALTNNEALYCIHWCFITDKIEELFGSLFTEQLLFTLFESIYSNIFEHNAKVNVLTKNTGEAFIQNISEADFFKLLMKLEEKLRMNVVHSTSGVVEIPIHFGFIHSDQLPQEELSYEQLAAFADASLYYAKSHGQLYIYS</sequence>